<evidence type="ECO:0000256" key="1">
    <source>
        <dbReference type="SAM" id="MobiDB-lite"/>
    </source>
</evidence>
<evidence type="ECO:0000313" key="3">
    <source>
        <dbReference type="Proteomes" id="UP000502706"/>
    </source>
</evidence>
<dbReference type="EMBL" id="CP045121">
    <property type="protein sequence ID" value="QIN79075.1"/>
    <property type="molecule type" value="Genomic_DNA"/>
</dbReference>
<protein>
    <submittedName>
        <fullName evidence="2">Uncharacterized protein</fullName>
    </submittedName>
</protein>
<dbReference type="KEGG" id="rmar:GBA65_11695"/>
<gene>
    <name evidence="2" type="ORF">GBA65_11695</name>
</gene>
<sequence length="181" mass="18612">MLGDSRRRLLALLLLVACAAVLRVAWGTAGTSAIAQEGGEDCAPVTRINGRGTQESEPFQITGQTFRVLETVEGDSTSGSTVYAPLDENDDPILASSTDGGGGGLQSYQTTATYDPGPGTYRIGIVSEGAEYTYEVQDCGLSTSGGELLDAGGPQDGPVPVMPDGGCPREFPVEGAGGCYR</sequence>
<accession>A0A6G8PY33</accession>
<reference evidence="2 3" key="1">
    <citation type="submission" date="2019-10" db="EMBL/GenBank/DDBJ databases">
        <title>Rubrobacter sp nov SCSIO 52915 isolated from a deep-sea sediment in the South China Sea.</title>
        <authorList>
            <person name="Chen R.W."/>
        </authorList>
    </citation>
    <scope>NUCLEOTIDE SEQUENCE [LARGE SCALE GENOMIC DNA]</scope>
    <source>
        <strain evidence="2 3">SCSIO 52915</strain>
    </source>
</reference>
<dbReference type="Proteomes" id="UP000502706">
    <property type="component" value="Chromosome"/>
</dbReference>
<organism evidence="2 3">
    <name type="scientific">Rubrobacter marinus</name>
    <dbReference type="NCBI Taxonomy" id="2653852"/>
    <lineage>
        <taxon>Bacteria</taxon>
        <taxon>Bacillati</taxon>
        <taxon>Actinomycetota</taxon>
        <taxon>Rubrobacteria</taxon>
        <taxon>Rubrobacterales</taxon>
        <taxon>Rubrobacteraceae</taxon>
        <taxon>Rubrobacter</taxon>
    </lineage>
</organism>
<evidence type="ECO:0000313" key="2">
    <source>
        <dbReference type="EMBL" id="QIN79075.1"/>
    </source>
</evidence>
<feature type="region of interest" description="Disordered" evidence="1">
    <location>
        <begin position="77"/>
        <end position="102"/>
    </location>
</feature>
<dbReference type="AlphaFoldDB" id="A0A6G8PY33"/>
<proteinExistence type="predicted"/>
<dbReference type="RefSeq" id="WP_166396735.1">
    <property type="nucleotide sequence ID" value="NZ_CP045121.1"/>
</dbReference>
<name>A0A6G8PY33_9ACTN</name>
<keyword evidence="3" id="KW-1185">Reference proteome</keyword>